<feature type="chain" id="PRO_5034244105" evidence="2">
    <location>
        <begin position="23"/>
        <end position="82"/>
    </location>
</feature>
<keyword evidence="4" id="KW-1185">Reference proteome</keyword>
<dbReference type="Proteomes" id="UP000646827">
    <property type="component" value="Unassembled WGS sequence"/>
</dbReference>
<evidence type="ECO:0000313" key="3">
    <source>
        <dbReference type="EMBL" id="KAG2227122.1"/>
    </source>
</evidence>
<evidence type="ECO:0000313" key="4">
    <source>
        <dbReference type="Proteomes" id="UP000646827"/>
    </source>
</evidence>
<evidence type="ECO:0000256" key="1">
    <source>
        <dbReference type="SAM" id="Coils"/>
    </source>
</evidence>
<dbReference type="AlphaFoldDB" id="A0A8H7VQ10"/>
<name>A0A8H7VQ10_9FUNG</name>
<proteinExistence type="predicted"/>
<sequence length="82" mass="9491">MKSVCLTATASYVLLIPSAVYAQQHAINKKAAMDNQLLLKERKTEELRQQIKQELEEIISQLKQENAQQWQMNITKQKALHI</sequence>
<keyword evidence="1" id="KW-0175">Coiled coil</keyword>
<reference evidence="3 4" key="1">
    <citation type="submission" date="2020-12" db="EMBL/GenBank/DDBJ databases">
        <title>Metabolic potential, ecology and presence of endohyphal bacteria is reflected in genomic diversity of Mucoromycotina.</title>
        <authorList>
            <person name="Muszewska A."/>
            <person name="Okrasinska A."/>
            <person name="Steczkiewicz K."/>
            <person name="Drgas O."/>
            <person name="Orlowska M."/>
            <person name="Perlinska-Lenart U."/>
            <person name="Aleksandrzak-Piekarczyk T."/>
            <person name="Szatraj K."/>
            <person name="Zielenkiewicz U."/>
            <person name="Pilsyk S."/>
            <person name="Malc E."/>
            <person name="Mieczkowski P."/>
            <person name="Kruszewska J.S."/>
            <person name="Biernat P."/>
            <person name="Pawlowska J."/>
        </authorList>
    </citation>
    <scope>NUCLEOTIDE SEQUENCE [LARGE SCALE GENOMIC DNA]</scope>
    <source>
        <strain evidence="3 4">CBS 142.35</strain>
    </source>
</reference>
<comment type="caution">
    <text evidence="3">The sequence shown here is derived from an EMBL/GenBank/DDBJ whole genome shotgun (WGS) entry which is preliminary data.</text>
</comment>
<feature type="signal peptide" evidence="2">
    <location>
        <begin position="1"/>
        <end position="22"/>
    </location>
</feature>
<feature type="coiled-coil region" evidence="1">
    <location>
        <begin position="37"/>
        <end position="68"/>
    </location>
</feature>
<dbReference type="EMBL" id="JAEPRB010000010">
    <property type="protein sequence ID" value="KAG2227122.1"/>
    <property type="molecule type" value="Genomic_DNA"/>
</dbReference>
<gene>
    <name evidence="3" type="ORF">INT45_003852</name>
</gene>
<organism evidence="3 4">
    <name type="scientific">Circinella minor</name>
    <dbReference type="NCBI Taxonomy" id="1195481"/>
    <lineage>
        <taxon>Eukaryota</taxon>
        <taxon>Fungi</taxon>
        <taxon>Fungi incertae sedis</taxon>
        <taxon>Mucoromycota</taxon>
        <taxon>Mucoromycotina</taxon>
        <taxon>Mucoromycetes</taxon>
        <taxon>Mucorales</taxon>
        <taxon>Lichtheimiaceae</taxon>
        <taxon>Circinella</taxon>
    </lineage>
</organism>
<protein>
    <submittedName>
        <fullName evidence="3">Uncharacterized protein</fullName>
    </submittedName>
</protein>
<keyword evidence="2" id="KW-0732">Signal</keyword>
<accession>A0A8H7VQ10</accession>
<evidence type="ECO:0000256" key="2">
    <source>
        <dbReference type="SAM" id="SignalP"/>
    </source>
</evidence>